<dbReference type="OrthoDB" id="68960at2157"/>
<evidence type="ECO:0000256" key="1">
    <source>
        <dbReference type="SAM" id="MobiDB-lite"/>
    </source>
</evidence>
<dbReference type="SUPFAM" id="SSF50346">
    <property type="entry name" value="PRC-barrel domain"/>
    <property type="match status" value="1"/>
</dbReference>
<evidence type="ECO:0000313" key="3">
    <source>
        <dbReference type="EMBL" id="AKG38384.1"/>
    </source>
</evidence>
<dbReference type="KEGG" id="thf:MA03_02625"/>
<dbReference type="PATRIC" id="fig|1550241.5.peg.538"/>
<name>A0A0F7FHN8_9CREN</name>
<dbReference type="STRING" id="1550241.MA03_02625"/>
<dbReference type="RefSeq" id="WP_052883783.1">
    <property type="nucleotide sequence ID" value="NZ_CP009961.1"/>
</dbReference>
<sequence>MSITRSELIGKAVYDQEAKFIGTVQDIVIKLEEKDIGIQVRTPLGTLLEISSDKILAVKDIILLKEKIELPKEVSQGPVQQTPPLATSPPQPSSGLKIPIPFKREEKICPYCGKPATYIPQYKRWYCFNCQRYID</sequence>
<dbReference type="Pfam" id="PF05239">
    <property type="entry name" value="PRC"/>
    <property type="match status" value="1"/>
</dbReference>
<protein>
    <recommendedName>
        <fullName evidence="2">PRC-barrel domain-containing protein</fullName>
    </recommendedName>
</protein>
<dbReference type="Gene3D" id="2.30.30.240">
    <property type="entry name" value="PRC-barrel domain"/>
    <property type="match status" value="1"/>
</dbReference>
<evidence type="ECO:0000259" key="2">
    <source>
        <dbReference type="Pfam" id="PF05239"/>
    </source>
</evidence>
<dbReference type="HOGENOM" id="CLU_1881173_0_0_2"/>
<feature type="region of interest" description="Disordered" evidence="1">
    <location>
        <begin position="73"/>
        <end position="96"/>
    </location>
</feature>
<reference evidence="3 4" key="1">
    <citation type="journal article" date="2015" name="Stand. Genomic Sci.">
        <title>Complete genome sequence of and proposal of Thermofilum uzonense sp. nov. a novel hyperthermophilic crenarchaeon and emended description of the genus Thermofilum.</title>
        <authorList>
            <person name="Toshchakov S.V."/>
            <person name="Korzhenkov A.A."/>
            <person name="Samarov N.I."/>
            <person name="Mazunin I.O."/>
            <person name="Mozhey O.I."/>
            <person name="Shmyr I.S."/>
            <person name="Derbikova K.S."/>
            <person name="Taranov E.A."/>
            <person name="Dominova I.N."/>
            <person name="Bonch-Osmolovskaya E.A."/>
            <person name="Patrushev M.V."/>
            <person name="Podosokorskaya O.A."/>
            <person name="Kublanov I.V."/>
        </authorList>
    </citation>
    <scope>NUCLEOTIDE SEQUENCE [LARGE SCALE GENOMIC DNA]</scope>
    <source>
        <strain evidence="3 4">1807-2</strain>
    </source>
</reference>
<accession>A0A0F7FHN8</accession>
<gene>
    <name evidence="3" type="ORF">MA03_02625</name>
</gene>
<dbReference type="Proteomes" id="UP000067434">
    <property type="component" value="Chromosome"/>
</dbReference>
<dbReference type="EMBL" id="CP009961">
    <property type="protein sequence ID" value="AKG38384.1"/>
    <property type="molecule type" value="Genomic_DNA"/>
</dbReference>
<dbReference type="InterPro" id="IPR027275">
    <property type="entry name" value="PRC-brl_dom"/>
</dbReference>
<feature type="domain" description="PRC-barrel" evidence="2">
    <location>
        <begin position="4"/>
        <end position="65"/>
    </location>
</feature>
<keyword evidence="4" id="KW-1185">Reference proteome</keyword>
<evidence type="ECO:0000313" key="4">
    <source>
        <dbReference type="Proteomes" id="UP000067434"/>
    </source>
</evidence>
<dbReference type="InterPro" id="IPR011033">
    <property type="entry name" value="PRC_barrel-like_sf"/>
</dbReference>
<dbReference type="GeneID" id="25401090"/>
<proteinExistence type="predicted"/>
<organism evidence="3 4">
    <name type="scientific">Infirmifilum uzonense</name>
    <dbReference type="NCBI Taxonomy" id="1550241"/>
    <lineage>
        <taxon>Archaea</taxon>
        <taxon>Thermoproteota</taxon>
        <taxon>Thermoprotei</taxon>
        <taxon>Thermofilales</taxon>
        <taxon>Thermofilaceae</taxon>
        <taxon>Infirmifilum</taxon>
    </lineage>
</organism>
<dbReference type="AlphaFoldDB" id="A0A0F7FHN8"/>